<evidence type="ECO:0000313" key="5">
    <source>
        <dbReference type="Proteomes" id="UP000758603"/>
    </source>
</evidence>
<feature type="transmembrane region" description="Helical" evidence="3">
    <location>
        <begin position="103"/>
        <end position="129"/>
    </location>
</feature>
<feature type="transmembrane region" description="Helical" evidence="3">
    <location>
        <begin position="272"/>
        <end position="292"/>
    </location>
</feature>
<feature type="transmembrane region" description="Helical" evidence="3">
    <location>
        <begin position="47"/>
        <end position="70"/>
    </location>
</feature>
<gene>
    <name evidence="4" type="ORF">BKA67DRAFT_590266</name>
</gene>
<feature type="transmembrane region" description="Helical" evidence="3">
    <location>
        <begin position="209"/>
        <end position="228"/>
    </location>
</feature>
<dbReference type="OrthoDB" id="6509908at2759"/>
<dbReference type="EMBL" id="JAGPXC010000001">
    <property type="protein sequence ID" value="KAH6661186.1"/>
    <property type="molecule type" value="Genomic_DNA"/>
</dbReference>
<dbReference type="AlphaFoldDB" id="A0A9P9A2X0"/>
<feature type="transmembrane region" description="Helical" evidence="3">
    <location>
        <begin position="77"/>
        <end position="97"/>
    </location>
</feature>
<evidence type="ECO:0000256" key="2">
    <source>
        <dbReference type="ARBA" id="ARBA00006727"/>
    </source>
</evidence>
<keyword evidence="3" id="KW-1133">Transmembrane helix</keyword>
<dbReference type="InterPro" id="IPR050327">
    <property type="entry name" value="Proton-linked_MCT"/>
</dbReference>
<dbReference type="GO" id="GO:0016020">
    <property type="term" value="C:membrane"/>
    <property type="evidence" value="ECO:0007669"/>
    <property type="project" value="UniProtKB-SubCell"/>
</dbReference>
<protein>
    <submittedName>
        <fullName evidence="4">Major facilitator superfamily transporter</fullName>
    </submittedName>
</protein>
<dbReference type="Proteomes" id="UP000758603">
    <property type="component" value="Unassembled WGS sequence"/>
</dbReference>
<reference evidence="4" key="1">
    <citation type="journal article" date="2021" name="Nat. Commun.">
        <title>Genetic determinants of endophytism in the Arabidopsis root mycobiome.</title>
        <authorList>
            <person name="Mesny F."/>
            <person name="Miyauchi S."/>
            <person name="Thiergart T."/>
            <person name="Pickel B."/>
            <person name="Atanasova L."/>
            <person name="Karlsson M."/>
            <person name="Huettel B."/>
            <person name="Barry K.W."/>
            <person name="Haridas S."/>
            <person name="Chen C."/>
            <person name="Bauer D."/>
            <person name="Andreopoulos W."/>
            <person name="Pangilinan J."/>
            <person name="LaButti K."/>
            <person name="Riley R."/>
            <person name="Lipzen A."/>
            <person name="Clum A."/>
            <person name="Drula E."/>
            <person name="Henrissat B."/>
            <person name="Kohler A."/>
            <person name="Grigoriev I.V."/>
            <person name="Martin F.M."/>
            <person name="Hacquard S."/>
        </authorList>
    </citation>
    <scope>NUCLEOTIDE SEQUENCE</scope>
    <source>
        <strain evidence="4">MPI-SDFR-AT-0073</strain>
    </source>
</reference>
<dbReference type="RefSeq" id="XP_045965317.1">
    <property type="nucleotide sequence ID" value="XM_046104567.1"/>
</dbReference>
<comment type="subcellular location">
    <subcellularLocation>
        <location evidence="1">Membrane</location>
        <topology evidence="1">Multi-pass membrane protein</topology>
    </subcellularLocation>
</comment>
<keyword evidence="5" id="KW-1185">Reference proteome</keyword>
<dbReference type="InterPro" id="IPR036259">
    <property type="entry name" value="MFS_trans_sf"/>
</dbReference>
<name>A0A9P9A2X0_9PEZI</name>
<feature type="transmembrane region" description="Helical" evidence="3">
    <location>
        <begin position="166"/>
        <end position="188"/>
    </location>
</feature>
<dbReference type="Gene3D" id="1.20.1250.20">
    <property type="entry name" value="MFS general substrate transporter like domains"/>
    <property type="match status" value="2"/>
</dbReference>
<feature type="transmembrane region" description="Helical" evidence="3">
    <location>
        <begin position="136"/>
        <end position="154"/>
    </location>
</feature>
<proteinExistence type="inferred from homology"/>
<comment type="similarity">
    <text evidence="2">Belongs to the major facilitator superfamily. Monocarboxylate porter (TC 2.A.1.13) family.</text>
</comment>
<feature type="transmembrane region" description="Helical" evidence="3">
    <location>
        <begin position="335"/>
        <end position="356"/>
    </location>
</feature>
<organism evidence="4 5">
    <name type="scientific">Truncatella angustata</name>
    <dbReference type="NCBI Taxonomy" id="152316"/>
    <lineage>
        <taxon>Eukaryota</taxon>
        <taxon>Fungi</taxon>
        <taxon>Dikarya</taxon>
        <taxon>Ascomycota</taxon>
        <taxon>Pezizomycotina</taxon>
        <taxon>Sordariomycetes</taxon>
        <taxon>Xylariomycetidae</taxon>
        <taxon>Amphisphaeriales</taxon>
        <taxon>Sporocadaceae</taxon>
        <taxon>Truncatella</taxon>
    </lineage>
</organism>
<evidence type="ECO:0000256" key="3">
    <source>
        <dbReference type="SAM" id="Phobius"/>
    </source>
</evidence>
<sequence length="406" mass="43793">MDGGSIAWLQVLASWLLYANTWGLTNSFGVFQNHYTTVMLSSSTPLAISWIGSLQTFLTMATGLFAGVVLDSGHLRSAMLVGISLQVLGMLMTSISSEYWHFVIAQGLCVGLGSGILSIVSLVILPLYWRKRKMTAGGIAATGSGLAGVLYPIMLRRLFHEVGFPWAVRCLALLMLAMDVLAFLAIRPKTPERPSGPLFRLHFLKDKNYALWVICFAFLVAAVYTPYFYDASFALSIGIDEQMAIYALSIMNASTLIGRLPPALLADRFGPINVLAPCTIGTIAILFSWLAVKSLPGLIITGALFCFVTGGMVSLMPLTVTNLTEDAAEYGTRIGMAYTIASIGALLGNPIAGATLYRKEEAESGPKALQLDFRGLWVFSGSSMAIAGLLMLWIRYRVAGLSCKVV</sequence>
<dbReference type="GeneID" id="70133458"/>
<evidence type="ECO:0000313" key="4">
    <source>
        <dbReference type="EMBL" id="KAH6661186.1"/>
    </source>
</evidence>
<dbReference type="GO" id="GO:0022857">
    <property type="term" value="F:transmembrane transporter activity"/>
    <property type="evidence" value="ECO:0007669"/>
    <property type="project" value="InterPro"/>
</dbReference>
<accession>A0A9P9A2X0</accession>
<dbReference type="PANTHER" id="PTHR11360:SF234">
    <property type="entry name" value="MFS-TYPE TRANSPORTER DBAD-RELATED"/>
    <property type="match status" value="1"/>
</dbReference>
<keyword evidence="3" id="KW-0812">Transmembrane</keyword>
<feature type="transmembrane region" description="Helical" evidence="3">
    <location>
        <begin position="376"/>
        <end position="394"/>
    </location>
</feature>
<dbReference type="PANTHER" id="PTHR11360">
    <property type="entry name" value="MONOCARBOXYLATE TRANSPORTER"/>
    <property type="match status" value="1"/>
</dbReference>
<feature type="transmembrane region" description="Helical" evidence="3">
    <location>
        <begin position="298"/>
        <end position="323"/>
    </location>
</feature>
<evidence type="ECO:0000256" key="1">
    <source>
        <dbReference type="ARBA" id="ARBA00004141"/>
    </source>
</evidence>
<dbReference type="InterPro" id="IPR011701">
    <property type="entry name" value="MFS"/>
</dbReference>
<keyword evidence="3" id="KW-0472">Membrane</keyword>
<dbReference type="SUPFAM" id="SSF103473">
    <property type="entry name" value="MFS general substrate transporter"/>
    <property type="match status" value="1"/>
</dbReference>
<comment type="caution">
    <text evidence="4">The sequence shown here is derived from an EMBL/GenBank/DDBJ whole genome shotgun (WGS) entry which is preliminary data.</text>
</comment>
<dbReference type="Pfam" id="PF07690">
    <property type="entry name" value="MFS_1"/>
    <property type="match status" value="1"/>
</dbReference>